<evidence type="ECO:0000256" key="1">
    <source>
        <dbReference type="SAM" id="MobiDB-lite"/>
    </source>
</evidence>
<protein>
    <submittedName>
        <fullName evidence="2">Uncharacterized protein</fullName>
    </submittedName>
</protein>
<reference evidence="3" key="1">
    <citation type="journal article" date="2017" name="Nat. Ecol. Evol.">
        <title>Genome expansion and lineage-specific genetic innovations in the forest pathogenic fungi Armillaria.</title>
        <authorList>
            <person name="Sipos G."/>
            <person name="Prasanna A.N."/>
            <person name="Walter M.C."/>
            <person name="O'Connor E."/>
            <person name="Balint B."/>
            <person name="Krizsan K."/>
            <person name="Kiss B."/>
            <person name="Hess J."/>
            <person name="Varga T."/>
            <person name="Slot J."/>
            <person name="Riley R."/>
            <person name="Boka B."/>
            <person name="Rigling D."/>
            <person name="Barry K."/>
            <person name="Lee J."/>
            <person name="Mihaltcheva S."/>
            <person name="LaButti K."/>
            <person name="Lipzen A."/>
            <person name="Waldron R."/>
            <person name="Moloney N.M."/>
            <person name="Sperisen C."/>
            <person name="Kredics L."/>
            <person name="Vagvoelgyi C."/>
            <person name="Patrignani A."/>
            <person name="Fitzpatrick D."/>
            <person name="Nagy I."/>
            <person name="Doyle S."/>
            <person name="Anderson J.B."/>
            <person name="Grigoriev I.V."/>
            <person name="Gueldener U."/>
            <person name="Muensterkoetter M."/>
            <person name="Nagy L.G."/>
        </authorList>
    </citation>
    <scope>NUCLEOTIDE SEQUENCE [LARGE SCALE GENOMIC DNA]</scope>
    <source>
        <strain evidence="3">28-4</strain>
    </source>
</reference>
<feature type="region of interest" description="Disordered" evidence="1">
    <location>
        <begin position="26"/>
        <end position="78"/>
    </location>
</feature>
<gene>
    <name evidence="2" type="ORF">ARMSODRAFT_968143</name>
</gene>
<proteinExistence type="predicted"/>
<dbReference type="AlphaFoldDB" id="A0A2H3C7I3"/>
<accession>A0A2H3C7I3</accession>
<dbReference type="Proteomes" id="UP000218334">
    <property type="component" value="Unassembled WGS sequence"/>
</dbReference>
<keyword evidence="3" id="KW-1185">Reference proteome</keyword>
<name>A0A2H3C7I3_9AGAR</name>
<evidence type="ECO:0000313" key="2">
    <source>
        <dbReference type="EMBL" id="PBK77850.1"/>
    </source>
</evidence>
<feature type="compositionally biased region" description="Basic and acidic residues" evidence="1">
    <location>
        <begin position="26"/>
        <end position="72"/>
    </location>
</feature>
<organism evidence="2 3">
    <name type="scientific">Armillaria solidipes</name>
    <dbReference type="NCBI Taxonomy" id="1076256"/>
    <lineage>
        <taxon>Eukaryota</taxon>
        <taxon>Fungi</taxon>
        <taxon>Dikarya</taxon>
        <taxon>Basidiomycota</taxon>
        <taxon>Agaricomycotina</taxon>
        <taxon>Agaricomycetes</taxon>
        <taxon>Agaricomycetidae</taxon>
        <taxon>Agaricales</taxon>
        <taxon>Marasmiineae</taxon>
        <taxon>Physalacriaceae</taxon>
        <taxon>Armillaria</taxon>
    </lineage>
</organism>
<dbReference type="EMBL" id="KZ293415">
    <property type="protein sequence ID" value="PBK77850.1"/>
    <property type="molecule type" value="Genomic_DNA"/>
</dbReference>
<evidence type="ECO:0000313" key="3">
    <source>
        <dbReference type="Proteomes" id="UP000218334"/>
    </source>
</evidence>
<sequence>MKAVKVMESGKGKSVVKVVEAALVSEEKGMDGDTEGEKLEATKEKALQQLKEKHNGKQKPSEPVRVESREEGILGPSKKTKIEVTGSVKNEEKLQGNINALVNKVDQLTGKVTFLQSYIGNSVDNFDTEDIESSKDILSVSNVEE</sequence>